<dbReference type="EMBL" id="JXYQ01000115">
    <property type="protein sequence ID" value="KJA08792.1"/>
    <property type="molecule type" value="Genomic_DNA"/>
</dbReference>
<dbReference type="PATRIC" id="fig|80878.5.peg.211"/>
<evidence type="ECO:0000313" key="2">
    <source>
        <dbReference type="EMBL" id="KJA08792.1"/>
    </source>
</evidence>
<feature type="transmembrane region" description="Helical" evidence="1">
    <location>
        <begin position="76"/>
        <end position="98"/>
    </location>
</feature>
<gene>
    <name evidence="2" type="ORF">RP29_20035</name>
</gene>
<accession>A0A0D7K4A4</accession>
<keyword evidence="1" id="KW-0472">Membrane</keyword>
<proteinExistence type="predicted"/>
<organism evidence="2 3">
    <name type="scientific">Acidovorax temperans</name>
    <dbReference type="NCBI Taxonomy" id="80878"/>
    <lineage>
        <taxon>Bacteria</taxon>
        <taxon>Pseudomonadati</taxon>
        <taxon>Pseudomonadota</taxon>
        <taxon>Betaproteobacteria</taxon>
        <taxon>Burkholderiales</taxon>
        <taxon>Comamonadaceae</taxon>
        <taxon>Acidovorax</taxon>
    </lineage>
</organism>
<keyword evidence="1" id="KW-0812">Transmembrane</keyword>
<evidence type="ECO:0000313" key="3">
    <source>
        <dbReference type="Proteomes" id="UP000032566"/>
    </source>
</evidence>
<dbReference type="AlphaFoldDB" id="A0A0D7K4A4"/>
<keyword evidence="1" id="KW-1133">Transmembrane helix</keyword>
<evidence type="ECO:0000256" key="1">
    <source>
        <dbReference type="SAM" id="Phobius"/>
    </source>
</evidence>
<sequence>MWLLVAREPRQDAPHWPGRTSLAALDAVAWPLAAASSMLLSNQPLGVVGPVLTVAAVALSVARLRRAVSFNHRYHFTTWRWGGVVLGLLMMGFALRLAA</sequence>
<comment type="caution">
    <text evidence="2">The sequence shown here is derived from an EMBL/GenBank/DDBJ whole genome shotgun (WGS) entry which is preliminary data.</text>
</comment>
<name>A0A0D7K4A4_9BURK</name>
<protein>
    <submittedName>
        <fullName evidence="2">Uncharacterized protein</fullName>
    </submittedName>
</protein>
<keyword evidence="3" id="KW-1185">Reference proteome</keyword>
<dbReference type="Proteomes" id="UP000032566">
    <property type="component" value="Unassembled WGS sequence"/>
</dbReference>
<feature type="transmembrane region" description="Helical" evidence="1">
    <location>
        <begin position="45"/>
        <end position="64"/>
    </location>
</feature>
<dbReference type="RefSeq" id="WP_044403130.1">
    <property type="nucleotide sequence ID" value="NZ_JXYQ01000115.1"/>
</dbReference>
<reference evidence="2 3" key="1">
    <citation type="submission" date="2014-12" db="EMBL/GenBank/DDBJ databases">
        <title>Isolation of bacteria from lake water.</title>
        <authorList>
            <person name="Sheng K.-Y."/>
            <person name="Chin P.-S."/>
            <person name="Chan K.-G."/>
            <person name="Tan G.S."/>
        </authorList>
    </citation>
    <scope>NUCLEOTIDE SEQUENCE [LARGE SCALE GENOMIC DNA]</scope>
    <source>
        <strain evidence="2 3">KY4</strain>
    </source>
</reference>